<gene>
    <name evidence="8" type="ORF">SAMN05216243_3104</name>
</gene>
<dbReference type="PANTHER" id="PTHR12677">
    <property type="entry name" value="GOLGI APPARATUS MEMBRANE PROTEIN TVP38-RELATED"/>
    <property type="match status" value="1"/>
</dbReference>
<evidence type="ECO:0000313" key="8">
    <source>
        <dbReference type="EMBL" id="SDK42365.1"/>
    </source>
</evidence>
<dbReference type="InterPro" id="IPR015414">
    <property type="entry name" value="TMEM64"/>
</dbReference>
<comment type="similarity">
    <text evidence="6">Belongs to the TVP38/TMEM64 family.</text>
</comment>
<feature type="transmembrane region" description="Helical" evidence="6">
    <location>
        <begin position="6"/>
        <end position="26"/>
    </location>
</feature>
<evidence type="ECO:0000313" key="9">
    <source>
        <dbReference type="Proteomes" id="UP000198694"/>
    </source>
</evidence>
<feature type="transmembrane region" description="Helical" evidence="6">
    <location>
        <begin position="150"/>
        <end position="172"/>
    </location>
</feature>
<organism evidence="8 9">
    <name type="scientific">Sediminibacillus albus</name>
    <dbReference type="NCBI Taxonomy" id="407036"/>
    <lineage>
        <taxon>Bacteria</taxon>
        <taxon>Bacillati</taxon>
        <taxon>Bacillota</taxon>
        <taxon>Bacilli</taxon>
        <taxon>Bacillales</taxon>
        <taxon>Bacillaceae</taxon>
        <taxon>Sediminibacillus</taxon>
    </lineage>
</organism>
<evidence type="ECO:0000259" key="7">
    <source>
        <dbReference type="Pfam" id="PF09335"/>
    </source>
</evidence>
<feature type="transmembrane region" description="Helical" evidence="6">
    <location>
        <begin position="102"/>
        <end position="124"/>
    </location>
</feature>
<dbReference type="AlphaFoldDB" id="A0A1G9BTQ3"/>
<evidence type="ECO:0000256" key="5">
    <source>
        <dbReference type="ARBA" id="ARBA00023136"/>
    </source>
</evidence>
<keyword evidence="9" id="KW-1185">Reference proteome</keyword>
<reference evidence="8 9" key="1">
    <citation type="submission" date="2016-10" db="EMBL/GenBank/DDBJ databases">
        <authorList>
            <person name="de Groot N.N."/>
        </authorList>
    </citation>
    <scope>NUCLEOTIDE SEQUENCE [LARGE SCALE GENOMIC DNA]</scope>
    <source>
        <strain evidence="8 9">CGMCC 1.6502</strain>
    </source>
</reference>
<accession>A0A1G9BTQ3</accession>
<dbReference type="GO" id="GO:0005886">
    <property type="term" value="C:plasma membrane"/>
    <property type="evidence" value="ECO:0007669"/>
    <property type="project" value="UniProtKB-SubCell"/>
</dbReference>
<comment type="subcellular location">
    <subcellularLocation>
        <location evidence="1 6">Cell membrane</location>
        <topology evidence="1 6">Multi-pass membrane protein</topology>
    </subcellularLocation>
</comment>
<dbReference type="STRING" id="407036.SAMN05216243_3104"/>
<evidence type="ECO:0000256" key="2">
    <source>
        <dbReference type="ARBA" id="ARBA00022475"/>
    </source>
</evidence>
<keyword evidence="5 6" id="KW-0472">Membrane</keyword>
<dbReference type="InterPro" id="IPR032816">
    <property type="entry name" value="VTT_dom"/>
</dbReference>
<name>A0A1G9BTQ3_9BACI</name>
<dbReference type="OrthoDB" id="2451090at2"/>
<keyword evidence="3 6" id="KW-0812">Transmembrane</keyword>
<protein>
    <recommendedName>
        <fullName evidence="6">TVP38/TMEM64 family membrane protein</fullName>
    </recommendedName>
</protein>
<feature type="transmembrane region" description="Helical" evidence="6">
    <location>
        <begin position="33"/>
        <end position="52"/>
    </location>
</feature>
<proteinExistence type="inferred from homology"/>
<evidence type="ECO:0000256" key="6">
    <source>
        <dbReference type="RuleBase" id="RU366058"/>
    </source>
</evidence>
<dbReference type="Proteomes" id="UP000198694">
    <property type="component" value="Unassembled WGS sequence"/>
</dbReference>
<keyword evidence="4 6" id="KW-1133">Transmembrane helix</keyword>
<dbReference type="PANTHER" id="PTHR12677:SF59">
    <property type="entry name" value="GOLGI APPARATUS MEMBRANE PROTEIN TVP38-RELATED"/>
    <property type="match status" value="1"/>
</dbReference>
<dbReference type="EMBL" id="FNFL01000006">
    <property type="protein sequence ID" value="SDK42365.1"/>
    <property type="molecule type" value="Genomic_DNA"/>
</dbReference>
<evidence type="ECO:0000256" key="4">
    <source>
        <dbReference type="ARBA" id="ARBA00022989"/>
    </source>
</evidence>
<evidence type="ECO:0000256" key="3">
    <source>
        <dbReference type="ARBA" id="ARBA00022692"/>
    </source>
</evidence>
<keyword evidence="2 6" id="KW-1003">Cell membrane</keyword>
<dbReference type="Pfam" id="PF09335">
    <property type="entry name" value="VTT_dom"/>
    <property type="match status" value="1"/>
</dbReference>
<evidence type="ECO:0000256" key="1">
    <source>
        <dbReference type="ARBA" id="ARBA00004651"/>
    </source>
</evidence>
<dbReference type="RefSeq" id="WP_093216084.1">
    <property type="nucleotide sequence ID" value="NZ_FNFL01000006.1"/>
</dbReference>
<comment type="caution">
    <text evidence="6">Lacks conserved residue(s) required for the propagation of feature annotation.</text>
</comment>
<sequence length="196" mass="22280">MELVSTYLFAIMETGGIFAPLLFICFHLFRPLFFLPVMIICISGGILFGAVAGTVYSVVGITLSSMAFYRVIQWMPGTLERLVKMKQKMVGKNSQLTTSQIAVLRLVPFIHFHLLSLCLLEISANFKDYMRSSLYSNIPLAVVYTSLGKWISSFSFAAMAAFIVVLLPMFYLMRRKEISIKWEEFFLKRASPVKSR</sequence>
<feature type="domain" description="VTT" evidence="7">
    <location>
        <begin position="35"/>
        <end position="148"/>
    </location>
</feature>